<reference evidence="2" key="1">
    <citation type="journal article" date="2004" name="Nature">
        <title>Genome duplication in the teleost fish Tetraodon nigroviridis reveals the early vertebrate proto-karyotype.</title>
        <authorList>
            <person name="Jaillon O."/>
            <person name="Aury J.-M."/>
            <person name="Brunet F."/>
            <person name="Petit J.-L."/>
            <person name="Stange-Thomann N."/>
            <person name="Mauceli E."/>
            <person name="Bouneau L."/>
            <person name="Fischer C."/>
            <person name="Ozouf-Costaz C."/>
            <person name="Bernot A."/>
            <person name="Nicaud S."/>
            <person name="Jaffe D."/>
            <person name="Fisher S."/>
            <person name="Lutfalla G."/>
            <person name="Dossat C."/>
            <person name="Segurens B."/>
            <person name="Dasilva C."/>
            <person name="Salanoubat M."/>
            <person name="Levy M."/>
            <person name="Boudet N."/>
            <person name="Castellano S."/>
            <person name="Anthouard V."/>
            <person name="Jubin C."/>
            <person name="Castelli V."/>
            <person name="Katinka M."/>
            <person name="Vacherie B."/>
            <person name="Biemont C."/>
            <person name="Skalli Z."/>
            <person name="Cattolico L."/>
            <person name="Poulain J."/>
            <person name="De Berardinis V."/>
            <person name="Cruaud C."/>
            <person name="Duprat S."/>
            <person name="Brottier P."/>
            <person name="Coutanceau J.-P."/>
            <person name="Gouzy J."/>
            <person name="Parra G."/>
            <person name="Lardier G."/>
            <person name="Chapple C."/>
            <person name="McKernan K.J."/>
            <person name="McEwan P."/>
            <person name="Bosak S."/>
            <person name="Kellis M."/>
            <person name="Volff J.-N."/>
            <person name="Guigo R."/>
            <person name="Zody M.C."/>
            <person name="Mesirov J."/>
            <person name="Lindblad-Toh K."/>
            <person name="Birren B."/>
            <person name="Nusbaum C."/>
            <person name="Kahn D."/>
            <person name="Robinson-Rechavi M."/>
            <person name="Laudet V."/>
            <person name="Schachter V."/>
            <person name="Quetier F."/>
            <person name="Saurin W."/>
            <person name="Scarpelli C."/>
            <person name="Wincker P."/>
            <person name="Lander E.S."/>
            <person name="Weissenbach J."/>
            <person name="Roest Crollius H."/>
        </authorList>
    </citation>
    <scope>NUCLEOTIDE SEQUENCE [LARGE SCALE GENOMIC DNA]</scope>
</reference>
<evidence type="ECO:0000256" key="1">
    <source>
        <dbReference type="SAM" id="MobiDB-lite"/>
    </source>
</evidence>
<dbReference type="EMBL" id="CAAE01005099">
    <property type="protein sequence ID" value="CAF88585.1"/>
    <property type="molecule type" value="Genomic_DNA"/>
</dbReference>
<dbReference type="KEGG" id="tng:GSTEN00002068G001"/>
<feature type="non-terminal residue" evidence="2">
    <location>
        <position position="1"/>
    </location>
</feature>
<feature type="compositionally biased region" description="Low complexity" evidence="1">
    <location>
        <begin position="25"/>
        <end position="39"/>
    </location>
</feature>
<name>Q4TEU7_TETNG</name>
<feature type="region of interest" description="Disordered" evidence="1">
    <location>
        <begin position="1"/>
        <end position="44"/>
    </location>
</feature>
<protein>
    <submittedName>
        <fullName evidence="2">(spotted green pufferfish) hypothetical protein</fullName>
    </submittedName>
</protein>
<dbReference type="AlphaFoldDB" id="Q4TEU7"/>
<organism evidence="2">
    <name type="scientific">Tetraodon nigroviridis</name>
    <name type="common">Spotted green pufferfish</name>
    <name type="synonym">Chelonodon nigroviridis</name>
    <dbReference type="NCBI Taxonomy" id="99883"/>
    <lineage>
        <taxon>Eukaryota</taxon>
        <taxon>Metazoa</taxon>
        <taxon>Chordata</taxon>
        <taxon>Craniata</taxon>
        <taxon>Vertebrata</taxon>
        <taxon>Euteleostomi</taxon>
        <taxon>Actinopterygii</taxon>
        <taxon>Neopterygii</taxon>
        <taxon>Teleostei</taxon>
        <taxon>Neoteleostei</taxon>
        <taxon>Acanthomorphata</taxon>
        <taxon>Eupercaria</taxon>
        <taxon>Tetraodontiformes</taxon>
        <taxon>Tetradontoidea</taxon>
        <taxon>Tetraodontidae</taxon>
        <taxon>Tetraodon</taxon>
    </lineage>
</organism>
<proteinExistence type="predicted"/>
<reference evidence="2" key="2">
    <citation type="submission" date="2004-02" db="EMBL/GenBank/DDBJ databases">
        <authorList>
            <consortium name="Genoscope"/>
            <consortium name="Whitehead Institute Centre for Genome Research"/>
        </authorList>
    </citation>
    <scope>NUCLEOTIDE SEQUENCE</scope>
</reference>
<accession>Q4TEU7</accession>
<evidence type="ECO:0000313" key="2">
    <source>
        <dbReference type="EMBL" id="CAF88585.1"/>
    </source>
</evidence>
<comment type="caution">
    <text evidence="2">The sequence shown here is derived from an EMBL/GenBank/DDBJ whole genome shotgun (WGS) entry which is preliminary data.</text>
</comment>
<gene>
    <name evidence="2" type="ORF">GSTENG00002068001</name>
</gene>
<sequence length="108" mass="11694">RASQRAPLRQRHSQVQTGSEGLLQAGPGPAARHGPGVPGLSAAGVQGHVRFSGGRGGTWRSAGDDRCLSFHKHQNEFNEAVALRELYEFIQRYFTEVSQGLRGPDPAF</sequence>